<comment type="caution">
    <text evidence="3">The sequence shown here is derived from an EMBL/GenBank/DDBJ whole genome shotgun (WGS) entry which is preliminary data.</text>
</comment>
<dbReference type="EMBL" id="JACHMD010000001">
    <property type="protein sequence ID" value="MBB4665932.1"/>
    <property type="molecule type" value="Genomic_DNA"/>
</dbReference>
<evidence type="ECO:0000313" key="3">
    <source>
        <dbReference type="EMBL" id="MBB4665932.1"/>
    </source>
</evidence>
<sequence>MTTTRGSDRRAHRAAVRADRTGSGPTLDARPVARFPGAGAKFALLGEVLMIGLLITLVGIVVVTLPIALAAGIRHLRRFVAAEDSRLSFFWRDVRAGLASGALVGLAAAAIAVALLIDIDLARSGFLPGGAVVEIVGWAGLGALAVALLAAAGAWTPEAGWKAAIRGIPADVSRDPIGALYSLSAAVFVVVLTWALPPLLPAAIGCAALAVVAVPQRRRTR</sequence>
<dbReference type="AlphaFoldDB" id="A0A7W7FHD5"/>
<proteinExistence type="predicted"/>
<dbReference type="RefSeq" id="WP_184215015.1">
    <property type="nucleotide sequence ID" value="NZ_JACHMD010000001.1"/>
</dbReference>
<name>A0A7W7FHD5_9MICO</name>
<keyword evidence="4" id="KW-1185">Reference proteome</keyword>
<evidence type="ECO:0000256" key="1">
    <source>
        <dbReference type="SAM" id="MobiDB-lite"/>
    </source>
</evidence>
<keyword evidence="2" id="KW-0472">Membrane</keyword>
<keyword evidence="2" id="KW-0812">Transmembrane</keyword>
<dbReference type="Proteomes" id="UP000573729">
    <property type="component" value="Unassembled WGS sequence"/>
</dbReference>
<feature type="transmembrane region" description="Helical" evidence="2">
    <location>
        <begin position="135"/>
        <end position="155"/>
    </location>
</feature>
<evidence type="ECO:0008006" key="5">
    <source>
        <dbReference type="Google" id="ProtNLM"/>
    </source>
</evidence>
<feature type="transmembrane region" description="Helical" evidence="2">
    <location>
        <begin position="94"/>
        <end position="115"/>
    </location>
</feature>
<feature type="transmembrane region" description="Helical" evidence="2">
    <location>
        <begin position="48"/>
        <end position="73"/>
    </location>
</feature>
<gene>
    <name evidence="3" type="ORF">BKA24_000641</name>
</gene>
<evidence type="ECO:0000256" key="2">
    <source>
        <dbReference type="SAM" id="Phobius"/>
    </source>
</evidence>
<accession>A0A7W7FHD5</accession>
<evidence type="ECO:0000313" key="4">
    <source>
        <dbReference type="Proteomes" id="UP000573729"/>
    </source>
</evidence>
<feature type="region of interest" description="Disordered" evidence="1">
    <location>
        <begin position="1"/>
        <end position="27"/>
    </location>
</feature>
<keyword evidence="2" id="KW-1133">Transmembrane helix</keyword>
<organism evidence="3 4">
    <name type="scientific">Microbacterium marinum</name>
    <dbReference type="NCBI Taxonomy" id="421115"/>
    <lineage>
        <taxon>Bacteria</taxon>
        <taxon>Bacillati</taxon>
        <taxon>Actinomycetota</taxon>
        <taxon>Actinomycetes</taxon>
        <taxon>Micrococcales</taxon>
        <taxon>Microbacteriaceae</taxon>
        <taxon>Microbacterium</taxon>
    </lineage>
</organism>
<feature type="transmembrane region" description="Helical" evidence="2">
    <location>
        <begin position="199"/>
        <end position="215"/>
    </location>
</feature>
<reference evidence="3 4" key="1">
    <citation type="submission" date="2020-08" db="EMBL/GenBank/DDBJ databases">
        <title>Sequencing the genomes of 1000 actinobacteria strains.</title>
        <authorList>
            <person name="Klenk H.-P."/>
        </authorList>
    </citation>
    <scope>NUCLEOTIDE SEQUENCE [LARGE SCALE GENOMIC DNA]</scope>
    <source>
        <strain evidence="3 4">DSM 24947</strain>
    </source>
</reference>
<protein>
    <recommendedName>
        <fullName evidence="5">DUF624 domain-containing protein</fullName>
    </recommendedName>
</protein>